<dbReference type="EMBL" id="JAPJUH010000001">
    <property type="protein sequence ID" value="MCX3263644.1"/>
    <property type="molecule type" value="Genomic_DNA"/>
</dbReference>
<evidence type="ECO:0000313" key="3">
    <source>
        <dbReference type="Proteomes" id="UP001142592"/>
    </source>
</evidence>
<dbReference type="Gene3D" id="3.90.550.10">
    <property type="entry name" value="Spore Coat Polysaccharide Biosynthesis Protein SpsA, Chain A"/>
    <property type="match status" value="1"/>
</dbReference>
<feature type="domain" description="Glycosyltransferase 2-like" evidence="1">
    <location>
        <begin position="8"/>
        <end position="154"/>
    </location>
</feature>
<dbReference type="AlphaFoldDB" id="A0A9X3D9R9"/>
<name>A0A9X3D9R9_9SPHI</name>
<dbReference type="GO" id="GO:0016758">
    <property type="term" value="F:hexosyltransferase activity"/>
    <property type="evidence" value="ECO:0007669"/>
    <property type="project" value="UniProtKB-ARBA"/>
</dbReference>
<organism evidence="2 3">
    <name type="scientific">Pedobacter agri</name>
    <dbReference type="NCBI Taxonomy" id="454586"/>
    <lineage>
        <taxon>Bacteria</taxon>
        <taxon>Pseudomonadati</taxon>
        <taxon>Bacteroidota</taxon>
        <taxon>Sphingobacteriia</taxon>
        <taxon>Sphingobacteriales</taxon>
        <taxon>Sphingobacteriaceae</taxon>
        <taxon>Pedobacter</taxon>
    </lineage>
</organism>
<keyword evidence="3" id="KW-1185">Reference proteome</keyword>
<comment type="caution">
    <text evidence="2">The sequence shown here is derived from an EMBL/GenBank/DDBJ whole genome shotgun (WGS) entry which is preliminary data.</text>
</comment>
<dbReference type="InterPro" id="IPR029044">
    <property type="entry name" value="Nucleotide-diphossugar_trans"/>
</dbReference>
<accession>A0A9X3D9R9</accession>
<dbReference type="RefSeq" id="WP_010600746.1">
    <property type="nucleotide sequence ID" value="NZ_JAPJUH010000001.1"/>
</dbReference>
<proteinExistence type="predicted"/>
<dbReference type="CDD" id="cd00761">
    <property type="entry name" value="Glyco_tranf_GTA_type"/>
    <property type="match status" value="1"/>
</dbReference>
<dbReference type="PANTHER" id="PTHR22916:SF3">
    <property type="entry name" value="UDP-GLCNAC:BETAGAL BETA-1,3-N-ACETYLGLUCOSAMINYLTRANSFERASE-LIKE PROTEIN 1"/>
    <property type="match status" value="1"/>
</dbReference>
<gene>
    <name evidence="2" type="ORF">OQZ29_02750</name>
</gene>
<dbReference type="Proteomes" id="UP001142592">
    <property type="component" value="Unassembled WGS sequence"/>
</dbReference>
<dbReference type="PANTHER" id="PTHR22916">
    <property type="entry name" value="GLYCOSYLTRANSFERASE"/>
    <property type="match status" value="1"/>
</dbReference>
<dbReference type="Pfam" id="PF00535">
    <property type="entry name" value="Glycos_transf_2"/>
    <property type="match status" value="1"/>
</dbReference>
<dbReference type="SUPFAM" id="SSF53448">
    <property type="entry name" value="Nucleotide-diphospho-sugar transferases"/>
    <property type="match status" value="1"/>
</dbReference>
<evidence type="ECO:0000313" key="2">
    <source>
        <dbReference type="EMBL" id="MCX3263644.1"/>
    </source>
</evidence>
<reference evidence="2" key="1">
    <citation type="submission" date="2022-11" db="EMBL/GenBank/DDBJ databases">
        <authorList>
            <person name="Graham C."/>
            <person name="Newman J.D."/>
        </authorList>
    </citation>
    <scope>NUCLEOTIDE SEQUENCE</scope>
    <source>
        <strain evidence="2">DSM 19486</strain>
    </source>
</reference>
<protein>
    <submittedName>
        <fullName evidence="2">Glycosyltransferase family 2 protein</fullName>
    </submittedName>
</protein>
<evidence type="ECO:0000259" key="1">
    <source>
        <dbReference type="Pfam" id="PF00535"/>
    </source>
</evidence>
<dbReference type="InterPro" id="IPR001173">
    <property type="entry name" value="Glyco_trans_2-like"/>
</dbReference>
<sequence>MLNNALVSICIPCYNSASYLHDTLSCLLHQTHQAIEIIIIDDNSNDESLKIISEFAFYDNRIKFELTTKKGASSARNQAYSQSKGAYIIFFDADDWIPKNFIASQLATLKSDNEVVVAKWGRFEKNELSTIKTDEYQIERDLTFEEWIVAYWNNNSNMTCPGRILIPRNQIELSGLWDEDLTLNDDFPFYMRLFCNSSSIRFNKETLFHYRSGINGLSSKNDTLSNISFFQSIKRCVDVALEKFKHNKNVALACANLWQNFIYEVYPNQSDLLKSATKQIQLLGGSDYPFPAGGVTRILNYIIGWKIVSRLKHFKKYERKI</sequence>